<keyword evidence="7" id="KW-0067">ATP-binding</keyword>
<dbReference type="GO" id="GO:0005524">
    <property type="term" value="F:ATP binding"/>
    <property type="evidence" value="ECO:0007669"/>
    <property type="project" value="UniProtKB-KW"/>
</dbReference>
<keyword evidence="9" id="KW-0812">Transmembrane</keyword>
<evidence type="ECO:0000256" key="3">
    <source>
        <dbReference type="ARBA" id="ARBA00022553"/>
    </source>
</evidence>
<dbReference type="AlphaFoldDB" id="A0A543JAC5"/>
<dbReference type="InterPro" id="IPR050482">
    <property type="entry name" value="Sensor_HK_TwoCompSys"/>
</dbReference>
<evidence type="ECO:0000256" key="4">
    <source>
        <dbReference type="ARBA" id="ARBA00022679"/>
    </source>
</evidence>
<sequence length="382" mass="39018">MIGVSEEGWVRRVADDPHVPVPAVVLLGAGAVGEAVVRGMAGGADPQLVLVLGLLALATTAPSAFLRRTPAAVAVSAAGVLSLGLFHDLTAAGLVAQVLVLYRLGRSGGQVLATCLAAPYVLLALGRGGDAVTVLAASLALPAAWVGIARWARAEAVVHRAARQAVAESLVEHTARGERARIARELHDVVAHHISMIAVQAETARLTTPGMPAAGAQRLSEIGDTARAGLTEMRRLLGVLRSDAPEEVAQRRPQPGLAQLNDLLDEVRGTSGAGVRLIVSGTPSGLAPGVELAAYRIVQEALTNVRRHAPGAAVDVELHYTEEALRVRIRDNGPGPAAAAPGGHGLTGMRERAAAVGGRVRTGPAAVGGFLVEASLPARAAG</sequence>
<evidence type="ECO:0000256" key="5">
    <source>
        <dbReference type="ARBA" id="ARBA00022741"/>
    </source>
</evidence>
<feature type="transmembrane region" description="Helical" evidence="9">
    <location>
        <begin position="72"/>
        <end position="102"/>
    </location>
</feature>
<dbReference type="Pfam" id="PF07730">
    <property type="entry name" value="HisKA_3"/>
    <property type="match status" value="1"/>
</dbReference>
<organism evidence="11 12">
    <name type="scientific">Saccharothrix saharensis</name>
    <dbReference type="NCBI Taxonomy" id="571190"/>
    <lineage>
        <taxon>Bacteria</taxon>
        <taxon>Bacillati</taxon>
        <taxon>Actinomycetota</taxon>
        <taxon>Actinomycetes</taxon>
        <taxon>Pseudonocardiales</taxon>
        <taxon>Pseudonocardiaceae</taxon>
        <taxon>Saccharothrix</taxon>
    </lineage>
</organism>
<evidence type="ECO:0000313" key="12">
    <source>
        <dbReference type="Proteomes" id="UP000316628"/>
    </source>
</evidence>
<dbReference type="SMART" id="SM00387">
    <property type="entry name" value="HATPase_c"/>
    <property type="match status" value="1"/>
</dbReference>
<dbReference type="PANTHER" id="PTHR24421:SF10">
    <property type="entry name" value="NITRATE_NITRITE SENSOR PROTEIN NARQ"/>
    <property type="match status" value="1"/>
</dbReference>
<dbReference type="EMBL" id="VFPP01000001">
    <property type="protein sequence ID" value="TQM79767.1"/>
    <property type="molecule type" value="Genomic_DNA"/>
</dbReference>
<dbReference type="Proteomes" id="UP000316628">
    <property type="component" value="Unassembled WGS sequence"/>
</dbReference>
<comment type="caution">
    <text evidence="11">The sequence shown here is derived from an EMBL/GenBank/DDBJ whole genome shotgun (WGS) entry which is preliminary data.</text>
</comment>
<dbReference type="InterPro" id="IPR036890">
    <property type="entry name" value="HATPase_C_sf"/>
</dbReference>
<name>A0A543JAC5_9PSEU</name>
<dbReference type="EC" id="2.7.13.3" evidence="2"/>
<dbReference type="Gene3D" id="1.20.5.1930">
    <property type="match status" value="1"/>
</dbReference>
<gene>
    <name evidence="11" type="ORF">FHX81_2077</name>
</gene>
<dbReference type="GO" id="GO:0000155">
    <property type="term" value="F:phosphorelay sensor kinase activity"/>
    <property type="evidence" value="ECO:0007669"/>
    <property type="project" value="InterPro"/>
</dbReference>
<keyword evidence="9" id="KW-1133">Transmembrane helix</keyword>
<comment type="catalytic activity">
    <reaction evidence="1">
        <text>ATP + protein L-histidine = ADP + protein N-phospho-L-histidine.</text>
        <dbReference type="EC" id="2.7.13.3"/>
    </reaction>
</comment>
<dbReference type="InterPro" id="IPR003594">
    <property type="entry name" value="HATPase_dom"/>
</dbReference>
<accession>A0A543JAC5</accession>
<feature type="transmembrane region" description="Helical" evidence="9">
    <location>
        <begin position="49"/>
        <end position="66"/>
    </location>
</feature>
<evidence type="ECO:0000313" key="11">
    <source>
        <dbReference type="EMBL" id="TQM79767.1"/>
    </source>
</evidence>
<dbReference type="Pfam" id="PF02518">
    <property type="entry name" value="HATPase_c"/>
    <property type="match status" value="1"/>
</dbReference>
<keyword evidence="3" id="KW-0597">Phosphoprotein</keyword>
<evidence type="ECO:0000259" key="10">
    <source>
        <dbReference type="SMART" id="SM00387"/>
    </source>
</evidence>
<keyword evidence="6 11" id="KW-0418">Kinase</keyword>
<keyword evidence="12" id="KW-1185">Reference proteome</keyword>
<keyword evidence="8" id="KW-0902">Two-component regulatory system</keyword>
<protein>
    <recommendedName>
        <fullName evidence="2">histidine kinase</fullName>
        <ecNumber evidence="2">2.7.13.3</ecNumber>
    </recommendedName>
</protein>
<keyword evidence="5" id="KW-0547">Nucleotide-binding</keyword>
<proteinExistence type="predicted"/>
<keyword evidence="4" id="KW-0808">Transferase</keyword>
<dbReference type="GO" id="GO:0046983">
    <property type="term" value="F:protein dimerization activity"/>
    <property type="evidence" value="ECO:0007669"/>
    <property type="project" value="InterPro"/>
</dbReference>
<dbReference type="InterPro" id="IPR011712">
    <property type="entry name" value="Sig_transdc_His_kin_sub3_dim/P"/>
</dbReference>
<evidence type="ECO:0000256" key="1">
    <source>
        <dbReference type="ARBA" id="ARBA00000085"/>
    </source>
</evidence>
<dbReference type="GO" id="GO:0016020">
    <property type="term" value="C:membrane"/>
    <property type="evidence" value="ECO:0007669"/>
    <property type="project" value="InterPro"/>
</dbReference>
<evidence type="ECO:0000256" key="6">
    <source>
        <dbReference type="ARBA" id="ARBA00022777"/>
    </source>
</evidence>
<keyword evidence="9" id="KW-0472">Membrane</keyword>
<dbReference type="SUPFAM" id="SSF55874">
    <property type="entry name" value="ATPase domain of HSP90 chaperone/DNA topoisomerase II/histidine kinase"/>
    <property type="match status" value="1"/>
</dbReference>
<feature type="domain" description="Histidine kinase/HSP90-like ATPase" evidence="10">
    <location>
        <begin position="289"/>
        <end position="380"/>
    </location>
</feature>
<evidence type="ECO:0000256" key="7">
    <source>
        <dbReference type="ARBA" id="ARBA00022840"/>
    </source>
</evidence>
<dbReference type="OrthoDB" id="227596at2"/>
<dbReference type="Gene3D" id="3.30.565.10">
    <property type="entry name" value="Histidine kinase-like ATPase, C-terminal domain"/>
    <property type="match status" value="1"/>
</dbReference>
<evidence type="ECO:0000256" key="9">
    <source>
        <dbReference type="SAM" id="Phobius"/>
    </source>
</evidence>
<evidence type="ECO:0000256" key="8">
    <source>
        <dbReference type="ARBA" id="ARBA00023012"/>
    </source>
</evidence>
<dbReference type="CDD" id="cd16917">
    <property type="entry name" value="HATPase_UhpB-NarQ-NarX-like"/>
    <property type="match status" value="1"/>
</dbReference>
<evidence type="ECO:0000256" key="2">
    <source>
        <dbReference type="ARBA" id="ARBA00012438"/>
    </source>
</evidence>
<reference evidence="11 12" key="1">
    <citation type="submission" date="2019-06" db="EMBL/GenBank/DDBJ databases">
        <title>Sequencing the genomes of 1000 actinobacteria strains.</title>
        <authorList>
            <person name="Klenk H.-P."/>
        </authorList>
    </citation>
    <scope>NUCLEOTIDE SEQUENCE [LARGE SCALE GENOMIC DNA]</scope>
    <source>
        <strain evidence="11 12">DSM 45456</strain>
    </source>
</reference>
<dbReference type="PANTHER" id="PTHR24421">
    <property type="entry name" value="NITRATE/NITRITE SENSOR PROTEIN NARX-RELATED"/>
    <property type="match status" value="1"/>
</dbReference>